<sequence>MGTQLKFEDISWFRGQSNSPFKVCRASGKCKAERPTTCDFPWPKVLSRVEAPVEECVGTDMSYGGEPVDFPEDCGRPGGGAFICHFWDAIANKNLRMCFRYGIEVDESFEDVQNALQEYHPELLYCGLNHACHS</sequence>
<dbReference type="RefSeq" id="XP_011133460.1">
    <property type="nucleotide sequence ID" value="XM_011135158.1"/>
</dbReference>
<keyword evidence="2" id="KW-1185">Reference proteome</keyword>
<dbReference type="VEuPathDB" id="CryptoDB:GNI_178190"/>
<dbReference type="AlphaFoldDB" id="A0A023AXT7"/>
<comment type="caution">
    <text evidence="1">The sequence shown here is derived from an EMBL/GenBank/DDBJ whole genome shotgun (WGS) entry which is preliminary data.</text>
</comment>
<protein>
    <submittedName>
        <fullName evidence="1">Uncharacterized protein</fullName>
    </submittedName>
</protein>
<dbReference type="GeneID" id="22916031"/>
<evidence type="ECO:0000313" key="2">
    <source>
        <dbReference type="Proteomes" id="UP000019763"/>
    </source>
</evidence>
<organism evidence="1 2">
    <name type="scientific">Gregarina niphandrodes</name>
    <name type="common">Septate eugregarine</name>
    <dbReference type="NCBI Taxonomy" id="110365"/>
    <lineage>
        <taxon>Eukaryota</taxon>
        <taxon>Sar</taxon>
        <taxon>Alveolata</taxon>
        <taxon>Apicomplexa</taxon>
        <taxon>Conoidasida</taxon>
        <taxon>Gregarinasina</taxon>
        <taxon>Eugregarinorida</taxon>
        <taxon>Gregarinidae</taxon>
        <taxon>Gregarina</taxon>
    </lineage>
</organism>
<dbReference type="Proteomes" id="UP000019763">
    <property type="component" value="Unassembled WGS sequence"/>
</dbReference>
<name>A0A023AXT7_GRENI</name>
<evidence type="ECO:0000313" key="1">
    <source>
        <dbReference type="EMBL" id="EZG43283.1"/>
    </source>
</evidence>
<gene>
    <name evidence="1" type="ORF">GNI_178190</name>
</gene>
<dbReference type="EMBL" id="AFNH02001341">
    <property type="protein sequence ID" value="EZG43283.1"/>
    <property type="molecule type" value="Genomic_DNA"/>
</dbReference>
<accession>A0A023AXT7</accession>
<proteinExistence type="predicted"/>
<reference evidence="1" key="1">
    <citation type="submission" date="2013-12" db="EMBL/GenBank/DDBJ databases">
        <authorList>
            <person name="Omoto C.K."/>
            <person name="Sibley D."/>
            <person name="Venepally P."/>
            <person name="Hadjithomas M."/>
            <person name="Karamycheva S."/>
            <person name="Brunk B."/>
            <person name="Roos D."/>
            <person name="Caler E."/>
            <person name="Lorenzi H."/>
        </authorList>
    </citation>
    <scope>NUCLEOTIDE SEQUENCE</scope>
</reference>